<gene>
    <name evidence="1" type="ORF">HW115_16850</name>
</gene>
<name>A0A851GIF3_9BACT</name>
<dbReference type="PANTHER" id="PTHR10285">
    <property type="entry name" value="URIDINE KINASE"/>
    <property type="match status" value="1"/>
</dbReference>
<dbReference type="GO" id="GO:0016301">
    <property type="term" value="F:kinase activity"/>
    <property type="evidence" value="ECO:0007669"/>
    <property type="project" value="UniProtKB-KW"/>
</dbReference>
<protein>
    <submittedName>
        <fullName evidence="1">Kinase</fullName>
    </submittedName>
</protein>
<dbReference type="AlphaFoldDB" id="A0A851GIF3"/>
<dbReference type="EMBL" id="JACBAZ010000009">
    <property type="protein sequence ID" value="NWK57293.1"/>
    <property type="molecule type" value="Genomic_DNA"/>
</dbReference>
<comment type="caution">
    <text evidence="1">The sequence shown here is derived from an EMBL/GenBank/DDBJ whole genome shotgun (WGS) entry which is preliminary data.</text>
</comment>
<sequence>MSDVPRWLSQIMQEERLPSSFVGNAMGYYVPLAKKIQQWQREKGGVLVVGVNGAQGTGKSTMSKVLATALQEECGCCCAVISIDDIYQTKAVRAELAQQIHPLLATRGVPGTHDTTLGMQVIQDLMAGKLVPVPSFDKASDDRRPESEWTVPSEAVDVILFEGWCIGAVAEPPEALPKAINVLEEKEDADGAWRGFVNERLQSEYVDLFALLDRLVMIKAPDFECVHHWRGEQEDKLRASKASEVGADLSGLMSVEQLERFIMHYERLTRWMFDEMPGRADVLFELSAEHIIESGTGLSS</sequence>
<dbReference type="Proteomes" id="UP000557872">
    <property type="component" value="Unassembled WGS sequence"/>
</dbReference>
<keyword evidence="1" id="KW-0418">Kinase</keyword>
<accession>A0A851GIF3</accession>
<proteinExistence type="predicted"/>
<keyword evidence="1" id="KW-0808">Transferase</keyword>
<evidence type="ECO:0000313" key="2">
    <source>
        <dbReference type="Proteomes" id="UP000557872"/>
    </source>
</evidence>
<dbReference type="RefSeq" id="WP_178934126.1">
    <property type="nucleotide sequence ID" value="NZ_JACBAZ010000009.1"/>
</dbReference>
<dbReference type="InterPro" id="IPR027417">
    <property type="entry name" value="P-loop_NTPase"/>
</dbReference>
<keyword evidence="2" id="KW-1185">Reference proteome</keyword>
<dbReference type="SUPFAM" id="SSF52540">
    <property type="entry name" value="P-loop containing nucleoside triphosphate hydrolases"/>
    <property type="match status" value="1"/>
</dbReference>
<organism evidence="1 2">
    <name type="scientific">Oceaniferula marina</name>
    <dbReference type="NCBI Taxonomy" id="2748318"/>
    <lineage>
        <taxon>Bacteria</taxon>
        <taxon>Pseudomonadati</taxon>
        <taxon>Verrucomicrobiota</taxon>
        <taxon>Verrucomicrobiia</taxon>
        <taxon>Verrucomicrobiales</taxon>
        <taxon>Verrucomicrobiaceae</taxon>
        <taxon>Oceaniferula</taxon>
    </lineage>
</organism>
<dbReference type="Gene3D" id="3.40.50.300">
    <property type="entry name" value="P-loop containing nucleotide triphosphate hydrolases"/>
    <property type="match status" value="1"/>
</dbReference>
<evidence type="ECO:0000313" key="1">
    <source>
        <dbReference type="EMBL" id="NWK57293.1"/>
    </source>
</evidence>
<reference evidence="1 2" key="1">
    <citation type="submission" date="2020-07" db="EMBL/GenBank/DDBJ databases">
        <title>Roseicoccus Jingziensis gen. nov., sp. nov., isolated from coastal seawater.</title>
        <authorList>
            <person name="Feng X."/>
        </authorList>
    </citation>
    <scope>NUCLEOTIDE SEQUENCE [LARGE SCALE GENOMIC DNA]</scope>
    <source>
        <strain evidence="1 2">N1E253</strain>
    </source>
</reference>